<dbReference type="GO" id="GO:0016853">
    <property type="term" value="F:isomerase activity"/>
    <property type="evidence" value="ECO:0007669"/>
    <property type="project" value="UniProtKB-KW"/>
</dbReference>
<dbReference type="KEGG" id="smic:SmB9_32180"/>
<evidence type="ECO:0000313" key="4">
    <source>
        <dbReference type="Proteomes" id="UP000275727"/>
    </source>
</evidence>
<evidence type="ECO:0000313" key="2">
    <source>
        <dbReference type="EMBL" id="BBE35560.1"/>
    </source>
</evidence>
<dbReference type="AlphaFoldDB" id="A0AAD1G2B0"/>
<dbReference type="Gene3D" id="3.40.30.10">
    <property type="entry name" value="Glutaredoxin"/>
    <property type="match status" value="1"/>
</dbReference>
<dbReference type="EMBL" id="AP018711">
    <property type="protein sequence ID" value="BBE35560.1"/>
    <property type="molecule type" value="Genomic_DNA"/>
</dbReference>
<keyword evidence="3" id="KW-0413">Isomerase</keyword>
<dbReference type="InterPro" id="IPR001853">
    <property type="entry name" value="DSBA-like_thioredoxin_dom"/>
</dbReference>
<reference evidence="3 5" key="2">
    <citation type="submission" date="2018-10" db="EMBL/GenBank/DDBJ databases">
        <title>Genomic Encyclopedia of Type Strains, Phase IV (KMG-IV): sequencing the most valuable type-strain genomes for metagenomic binning, comparative biology and taxonomic classification.</title>
        <authorList>
            <person name="Goeker M."/>
        </authorList>
    </citation>
    <scope>NUCLEOTIDE SEQUENCE [LARGE SCALE GENOMIC DNA]</scope>
    <source>
        <strain evidence="3 5">DSM 19791</strain>
    </source>
</reference>
<dbReference type="PANTHER" id="PTHR13887">
    <property type="entry name" value="GLUTATHIONE S-TRANSFERASE KAPPA"/>
    <property type="match status" value="1"/>
</dbReference>
<dbReference type="RefSeq" id="WP_121052773.1">
    <property type="nucleotide sequence ID" value="NZ_AP018711.1"/>
</dbReference>
<evidence type="ECO:0000259" key="1">
    <source>
        <dbReference type="Pfam" id="PF01323"/>
    </source>
</evidence>
<dbReference type="CDD" id="cd03024">
    <property type="entry name" value="DsbA_FrnE"/>
    <property type="match status" value="1"/>
</dbReference>
<dbReference type="Pfam" id="PF01323">
    <property type="entry name" value="DSBA"/>
    <property type="match status" value="1"/>
</dbReference>
<reference evidence="2 4" key="1">
    <citation type="submission" date="2018-06" db="EMBL/GenBank/DDBJ databases">
        <title>Complete Genome Sequence of the Microcystin-Degrading Bacterium Sphingosinicella microcystinivorans Strain B-9.</title>
        <authorList>
            <person name="Jin H."/>
            <person name="Nishizawa T."/>
            <person name="Guo Y."/>
            <person name="Nishizawa A."/>
            <person name="Park H."/>
            <person name="Kato H."/>
            <person name="Tsuji K."/>
            <person name="Harada K."/>
        </authorList>
    </citation>
    <scope>NUCLEOTIDE SEQUENCE [LARGE SCALE GENOMIC DNA]</scope>
    <source>
        <strain evidence="2 4">B9</strain>
    </source>
</reference>
<evidence type="ECO:0000313" key="5">
    <source>
        <dbReference type="Proteomes" id="UP000276029"/>
    </source>
</evidence>
<name>A0AAD1G2B0_SPHMI</name>
<dbReference type="Proteomes" id="UP000275727">
    <property type="component" value="Chromosome"/>
</dbReference>
<feature type="domain" description="DSBA-like thioredoxin" evidence="1">
    <location>
        <begin position="4"/>
        <end position="200"/>
    </location>
</feature>
<keyword evidence="5" id="KW-1185">Reference proteome</keyword>
<dbReference type="Proteomes" id="UP000276029">
    <property type="component" value="Unassembled WGS sequence"/>
</dbReference>
<proteinExistence type="predicted"/>
<dbReference type="SUPFAM" id="SSF52833">
    <property type="entry name" value="Thioredoxin-like"/>
    <property type="match status" value="1"/>
</dbReference>
<dbReference type="EMBL" id="RBWX01000010">
    <property type="protein sequence ID" value="RKS86393.1"/>
    <property type="molecule type" value="Genomic_DNA"/>
</dbReference>
<accession>A0AAD1G2B0</accession>
<dbReference type="GO" id="GO:0016491">
    <property type="term" value="F:oxidoreductase activity"/>
    <property type="evidence" value="ECO:0007669"/>
    <property type="project" value="InterPro"/>
</dbReference>
<gene>
    <name evidence="3" type="ORF">DFR51_3098</name>
    <name evidence="2" type="ORF">SmB9_32180</name>
</gene>
<dbReference type="InterPro" id="IPR036249">
    <property type="entry name" value="Thioredoxin-like_sf"/>
</dbReference>
<dbReference type="PANTHER" id="PTHR13887:SF41">
    <property type="entry name" value="THIOREDOXIN SUPERFAMILY PROTEIN"/>
    <property type="match status" value="1"/>
</dbReference>
<evidence type="ECO:0000313" key="3">
    <source>
        <dbReference type="EMBL" id="RKS86393.1"/>
    </source>
</evidence>
<sequence>MAITIDVVSDFVCPWCWIGKRHLDTFASEADIDRRWHPYLLHPDMPEGGVDRADFVRAKFGSDERARELGANVTAVAKAAGLDIDYSRVVRIPDTRDAHRLVRWAGGQGRADTVAEGLFRAYFSEGRDIGDAAVLADIGAAAGMDRAILEGLLAGDADRDIVDAQADRARSMGVSGVPTHIFANKVAVVGAQPIEALRQAAELAAATGD</sequence>
<protein>
    <submittedName>
        <fullName evidence="3">DsbA family dithiol-disulfide isomerase</fullName>
    </submittedName>
    <submittedName>
        <fullName evidence="2">Polyketide biosynthesis protein</fullName>
    </submittedName>
</protein>
<organism evidence="2 4">
    <name type="scientific">Sphingosinicella microcystinivorans</name>
    <dbReference type="NCBI Taxonomy" id="335406"/>
    <lineage>
        <taxon>Bacteria</taxon>
        <taxon>Pseudomonadati</taxon>
        <taxon>Pseudomonadota</taxon>
        <taxon>Alphaproteobacteria</taxon>
        <taxon>Sphingomonadales</taxon>
        <taxon>Sphingosinicellaceae</taxon>
        <taxon>Sphingosinicella</taxon>
    </lineage>
</organism>